<sequence length="146" mass="16790">MSIRNYKTKCYVPPIGEDLQHDFCDNGVSIHSDVTLLSRLSDMRLSQSLMDGILSRFSQVKDDLPQELKDKFSALDDFKKMEFTDSRYLQSLSDKKSALSSFIDDYDKKVSEMKDSEEKTKLATARKNLDNYILSMFSGSETEDKE</sequence>
<keyword evidence="2" id="KW-1185">Reference proteome</keyword>
<evidence type="ECO:0000313" key="1">
    <source>
        <dbReference type="EMBL" id="TEW71536.1"/>
    </source>
</evidence>
<comment type="caution">
    <text evidence="1">The sequence shown here is derived from an EMBL/GenBank/DDBJ whole genome shotgun (WGS) entry which is preliminary data.</text>
</comment>
<proteinExistence type="predicted"/>
<accession>A0A4Y8AMT8</accession>
<gene>
    <name evidence="1" type="ORF">E2488_15580</name>
</gene>
<dbReference type="EMBL" id="SNQI01000008">
    <property type="protein sequence ID" value="TEW71536.1"/>
    <property type="molecule type" value="Genomic_DNA"/>
</dbReference>
<reference evidence="1 2" key="1">
    <citation type="journal article" date="2011" name="J. Microbiol.">
        <title>Gramella jeungdoensis sp. nov., isolated from a solar saltern in Korea.</title>
        <authorList>
            <person name="Joung Y."/>
            <person name="Kim H."/>
            <person name="Jang T."/>
            <person name="Ahn T.S."/>
            <person name="Joh K."/>
        </authorList>
    </citation>
    <scope>NUCLEOTIDE SEQUENCE [LARGE SCALE GENOMIC DNA]</scope>
    <source>
        <strain evidence="1 2">KCTC 23123</strain>
    </source>
</reference>
<dbReference type="Proteomes" id="UP000298517">
    <property type="component" value="Unassembled WGS sequence"/>
</dbReference>
<name>A0A4Y8AMT8_9FLAO</name>
<dbReference type="AlphaFoldDB" id="A0A4Y8AMT8"/>
<organism evidence="1 2">
    <name type="scientific">Gramella jeungdoensis</name>
    <dbReference type="NCBI Taxonomy" id="708091"/>
    <lineage>
        <taxon>Bacteria</taxon>
        <taxon>Pseudomonadati</taxon>
        <taxon>Bacteroidota</taxon>
        <taxon>Flavobacteriia</taxon>
        <taxon>Flavobacteriales</taxon>
        <taxon>Flavobacteriaceae</taxon>
        <taxon>Christiangramia</taxon>
    </lineage>
</organism>
<evidence type="ECO:0000313" key="2">
    <source>
        <dbReference type="Proteomes" id="UP000298517"/>
    </source>
</evidence>
<dbReference type="RefSeq" id="WP_134249373.1">
    <property type="nucleotide sequence ID" value="NZ_SNQI01000008.1"/>
</dbReference>
<protein>
    <submittedName>
        <fullName evidence="1">Uncharacterized protein</fullName>
    </submittedName>
</protein>